<dbReference type="STRING" id="301302.ERS852420_02086"/>
<evidence type="ECO:0000256" key="3">
    <source>
        <dbReference type="ARBA" id="ARBA00023016"/>
    </source>
</evidence>
<dbReference type="Pfam" id="PF01628">
    <property type="entry name" value="HrcA"/>
    <property type="match status" value="1"/>
</dbReference>
<dbReference type="PIRSF" id="PIRSF005485">
    <property type="entry name" value="HrcA"/>
    <property type="match status" value="1"/>
</dbReference>
<dbReference type="AlphaFoldDB" id="A0A0M6WS20"/>
<dbReference type="Gene3D" id="1.10.10.10">
    <property type="entry name" value="Winged helix-like DNA-binding domain superfamily/Winged helix DNA-binding domain"/>
    <property type="match status" value="1"/>
</dbReference>
<dbReference type="InterPro" id="IPR036388">
    <property type="entry name" value="WH-like_DNA-bd_sf"/>
</dbReference>
<dbReference type="GO" id="GO:0003677">
    <property type="term" value="F:DNA binding"/>
    <property type="evidence" value="ECO:0007669"/>
    <property type="project" value="InterPro"/>
</dbReference>
<reference evidence="11" key="2">
    <citation type="submission" date="2015-05" db="EMBL/GenBank/DDBJ databases">
        <authorList>
            <consortium name="Pathogen Informatics"/>
        </authorList>
    </citation>
    <scope>NUCLEOTIDE SEQUENCE [LARGE SCALE GENOMIC DNA]</scope>
    <source>
        <strain evidence="9 12">2789STDY5608863</strain>
        <strain evidence="11">M72</strain>
    </source>
</reference>
<dbReference type="Proteomes" id="UP000049979">
    <property type="component" value="Unassembled WGS sequence"/>
</dbReference>
<keyword evidence="2 6" id="KW-0805">Transcription regulation</keyword>
<proteinExistence type="inferred from homology"/>
<dbReference type="GO" id="GO:0045892">
    <property type="term" value="P:negative regulation of DNA-templated transcription"/>
    <property type="evidence" value="ECO:0007669"/>
    <property type="project" value="UniProtKB-UniRule"/>
</dbReference>
<evidence type="ECO:0000313" key="10">
    <source>
        <dbReference type="EMBL" id="MTR80687.1"/>
    </source>
</evidence>
<evidence type="ECO:0000313" key="13">
    <source>
        <dbReference type="Proteomes" id="UP000446657"/>
    </source>
</evidence>
<dbReference type="Gene3D" id="3.30.450.40">
    <property type="match status" value="1"/>
</dbReference>
<accession>A0A0M6WS20</accession>
<evidence type="ECO:0000313" key="12">
    <source>
        <dbReference type="Proteomes" id="UP000095495"/>
    </source>
</evidence>
<protein>
    <recommendedName>
        <fullName evidence="6">Heat-inducible transcription repressor HrcA</fullName>
    </recommendedName>
</protein>
<dbReference type="NCBIfam" id="TIGR00331">
    <property type="entry name" value="hrcA"/>
    <property type="match status" value="1"/>
</dbReference>
<dbReference type="EMBL" id="CVRR01000033">
    <property type="protein sequence ID" value="CRL40435.1"/>
    <property type="molecule type" value="Genomic_DNA"/>
</dbReference>
<organism evidence="8 11">
    <name type="scientific">Roseburia faecis</name>
    <dbReference type="NCBI Taxonomy" id="301302"/>
    <lineage>
        <taxon>Bacteria</taxon>
        <taxon>Bacillati</taxon>
        <taxon>Bacillota</taxon>
        <taxon>Clostridia</taxon>
        <taxon>Lachnospirales</taxon>
        <taxon>Lachnospiraceae</taxon>
        <taxon>Roseburia</taxon>
    </lineage>
</organism>
<keyword evidence="1 6" id="KW-0678">Repressor</keyword>
<dbReference type="RefSeq" id="WP_022046454.1">
    <property type="nucleotide sequence ID" value="NZ_CP173697.1"/>
</dbReference>
<evidence type="ECO:0000256" key="6">
    <source>
        <dbReference type="HAMAP-Rule" id="MF_00081"/>
    </source>
</evidence>
<evidence type="ECO:0000256" key="4">
    <source>
        <dbReference type="ARBA" id="ARBA00023163"/>
    </source>
</evidence>
<evidence type="ECO:0000313" key="9">
    <source>
        <dbReference type="EMBL" id="CUN00506.1"/>
    </source>
</evidence>
<feature type="domain" description="Heat-inducible transcription repressor HrcA C-terminal" evidence="7">
    <location>
        <begin position="107"/>
        <end position="332"/>
    </location>
</feature>
<dbReference type="InterPro" id="IPR023120">
    <property type="entry name" value="WHTH_transcript_rep_HrcA_IDD"/>
</dbReference>
<gene>
    <name evidence="6 9" type="primary">hrcA</name>
    <name evidence="9" type="ORF">ERS852420_02086</name>
    <name evidence="10" type="ORF">GMD30_02970</name>
    <name evidence="8" type="ORF">M72_09491</name>
</gene>
<dbReference type="GeneID" id="99747581"/>
<dbReference type="InterPro" id="IPR029016">
    <property type="entry name" value="GAF-like_dom_sf"/>
</dbReference>
<keyword evidence="3 6" id="KW-0346">Stress response</keyword>
<dbReference type="InterPro" id="IPR002571">
    <property type="entry name" value="HrcA"/>
</dbReference>
<dbReference type="Gene3D" id="3.30.390.60">
    <property type="entry name" value="Heat-inducible transcription repressor hrca homolog, domain 3"/>
    <property type="match status" value="1"/>
</dbReference>
<reference evidence="10 13" key="3">
    <citation type="journal article" date="2019" name="Nat. Med.">
        <title>A library of human gut bacterial isolates paired with longitudinal multiomics data enables mechanistic microbiome research.</title>
        <authorList>
            <person name="Poyet M."/>
            <person name="Groussin M."/>
            <person name="Gibbons S.M."/>
            <person name="Avila-Pacheco J."/>
            <person name="Jiang X."/>
            <person name="Kearney S.M."/>
            <person name="Perrotta A.R."/>
            <person name="Berdy B."/>
            <person name="Zhao S."/>
            <person name="Lieberman T.D."/>
            <person name="Swanson P.K."/>
            <person name="Smith M."/>
            <person name="Roesemann S."/>
            <person name="Alexander J.E."/>
            <person name="Rich S.A."/>
            <person name="Livny J."/>
            <person name="Vlamakis H."/>
            <person name="Clish C."/>
            <person name="Bullock K."/>
            <person name="Deik A."/>
            <person name="Scott J."/>
            <person name="Pierce K.A."/>
            <person name="Xavier R.J."/>
            <person name="Alm E.J."/>
        </authorList>
    </citation>
    <scope>NUCLEOTIDE SEQUENCE [LARGE SCALE GENOMIC DNA]</scope>
    <source>
        <strain evidence="10 13">BIOML-A1</strain>
    </source>
</reference>
<comment type="similarity">
    <text evidence="6">Belongs to the HrcA family.</text>
</comment>
<dbReference type="HAMAP" id="MF_00081">
    <property type="entry name" value="HrcA"/>
    <property type="match status" value="1"/>
</dbReference>
<dbReference type="EMBL" id="CYXV01000008">
    <property type="protein sequence ID" value="CUN00506.1"/>
    <property type="molecule type" value="Genomic_DNA"/>
</dbReference>
<name>A0A0M6WS20_9FIRM</name>
<evidence type="ECO:0000313" key="8">
    <source>
        <dbReference type="EMBL" id="CRL40435.1"/>
    </source>
</evidence>
<keyword evidence="11" id="KW-1185">Reference proteome</keyword>
<dbReference type="InterPro" id="IPR036390">
    <property type="entry name" value="WH_DNA-bd_sf"/>
</dbReference>
<dbReference type="Proteomes" id="UP000446657">
    <property type="component" value="Unassembled WGS sequence"/>
</dbReference>
<evidence type="ECO:0000256" key="2">
    <source>
        <dbReference type="ARBA" id="ARBA00023015"/>
    </source>
</evidence>
<dbReference type="InterPro" id="IPR021153">
    <property type="entry name" value="HrcA_C"/>
</dbReference>
<comment type="function">
    <text evidence="5 6">Negative regulator of class I heat shock genes (grpE-dnaK-dnaJ and groELS operons). Prevents heat-shock induction of these operons.</text>
</comment>
<keyword evidence="4 6" id="KW-0804">Transcription</keyword>
<evidence type="ECO:0000256" key="1">
    <source>
        <dbReference type="ARBA" id="ARBA00022491"/>
    </source>
</evidence>
<sequence>MADENMELDERKVKILDAVIRNYLATGEPVGSRTISKYTDLNLSSATIRNEMADLEELGYIVQPHTSAGRIPSDKGYRFYVDHLMQEKDREVKEMKDFVIEKTQKMDEVLKKVAKMLANNTNYATIVSAPTYSGNKVKFMQLSNVDEKHILAVIVMNSNMVKNQMIDVEEPLDNETLLKLNILLNTALNGLSLQEINLGTISKLKEQAGVHSEIVSHVLDALGQTLSENEDLQIYTSGATNILKYPELSDSESAAGLLSTFEEKDELVNLVTESLSEGESKGNEIQVYIGNEAPVQTMKDCSVVTATYDLGEGVKGTIGIVGPKRMDYENVVDNLKNLKSQLDGIFDKEKGQS</sequence>
<evidence type="ECO:0000313" key="11">
    <source>
        <dbReference type="Proteomes" id="UP000049979"/>
    </source>
</evidence>
<dbReference type="SUPFAM" id="SSF55781">
    <property type="entry name" value="GAF domain-like"/>
    <property type="match status" value="1"/>
</dbReference>
<dbReference type="OrthoDB" id="9783139at2"/>
<dbReference type="FunFam" id="1.10.10.10:FF:000049">
    <property type="entry name" value="Heat-inducible transcription repressor HrcA"/>
    <property type="match status" value="1"/>
</dbReference>
<evidence type="ECO:0000256" key="5">
    <source>
        <dbReference type="ARBA" id="ARBA00055319"/>
    </source>
</evidence>
<dbReference type="Proteomes" id="UP000095495">
    <property type="component" value="Unassembled WGS sequence"/>
</dbReference>
<reference evidence="8" key="1">
    <citation type="submission" date="2015-05" db="EMBL/GenBank/DDBJ databases">
        <authorList>
            <person name="Wang D.B."/>
            <person name="Wang M."/>
        </authorList>
    </citation>
    <scope>NUCLEOTIDE SEQUENCE [LARGE SCALE GENOMIC DNA]</scope>
    <source>
        <strain evidence="8">M72</strain>
    </source>
</reference>
<dbReference type="PANTHER" id="PTHR34824:SF1">
    <property type="entry name" value="HEAT-INDUCIBLE TRANSCRIPTION REPRESSOR HRCA"/>
    <property type="match status" value="1"/>
</dbReference>
<dbReference type="PANTHER" id="PTHR34824">
    <property type="entry name" value="HEAT-INDUCIBLE TRANSCRIPTION REPRESSOR HRCA"/>
    <property type="match status" value="1"/>
</dbReference>
<evidence type="ECO:0000259" key="7">
    <source>
        <dbReference type="Pfam" id="PF01628"/>
    </source>
</evidence>
<dbReference type="EMBL" id="WNAL01000004">
    <property type="protein sequence ID" value="MTR80687.1"/>
    <property type="molecule type" value="Genomic_DNA"/>
</dbReference>
<dbReference type="SUPFAM" id="SSF46785">
    <property type="entry name" value="Winged helix' DNA-binding domain"/>
    <property type="match status" value="1"/>
</dbReference>